<feature type="non-terminal residue" evidence="2">
    <location>
        <position position="278"/>
    </location>
</feature>
<dbReference type="AlphaFoldDB" id="J0QDV6"/>
<dbReference type="Gene3D" id="6.10.250.2030">
    <property type="match status" value="1"/>
</dbReference>
<organism evidence="2 3">
    <name type="scientific">Bartonella rattimassiliensis 15908</name>
    <dbReference type="NCBI Taxonomy" id="1094556"/>
    <lineage>
        <taxon>Bacteria</taxon>
        <taxon>Pseudomonadati</taxon>
        <taxon>Pseudomonadota</taxon>
        <taxon>Alphaproteobacteria</taxon>
        <taxon>Hyphomicrobiales</taxon>
        <taxon>Bartonellaceae</taxon>
        <taxon>Bartonella</taxon>
    </lineage>
</organism>
<evidence type="ECO:0000313" key="3">
    <source>
        <dbReference type="Proteomes" id="UP000001077"/>
    </source>
</evidence>
<dbReference type="InterPro" id="IPR008635">
    <property type="entry name" value="Coiled_stalk_dom"/>
</dbReference>
<dbReference type="SUPFAM" id="SSF101967">
    <property type="entry name" value="Adhesin YadA, collagen-binding domain"/>
    <property type="match status" value="1"/>
</dbReference>
<proteinExistence type="predicted"/>
<evidence type="ECO:0000259" key="1">
    <source>
        <dbReference type="Pfam" id="PF05662"/>
    </source>
</evidence>
<evidence type="ECO:0000313" key="2">
    <source>
        <dbReference type="EMBL" id="EJF83551.1"/>
    </source>
</evidence>
<dbReference type="Pfam" id="PF05662">
    <property type="entry name" value="YadA_stalk"/>
    <property type="match status" value="2"/>
</dbReference>
<name>J0QDV6_9HYPH</name>
<feature type="domain" description="Trimeric autotransporter adhesin YadA-like stalk" evidence="1">
    <location>
        <begin position="100"/>
        <end position="143"/>
    </location>
</feature>
<keyword evidence="3" id="KW-1185">Reference proteome</keyword>
<protein>
    <recommendedName>
        <fullName evidence="1">Trimeric autotransporter adhesin YadA-like stalk domain-containing protein</fullName>
    </recommendedName>
</protein>
<dbReference type="Gene3D" id="6.10.250.2120">
    <property type="match status" value="1"/>
</dbReference>
<dbReference type="eggNOG" id="COG5295">
    <property type="taxonomic scope" value="Bacteria"/>
</dbReference>
<dbReference type="HOGENOM" id="CLU_001200_0_0_5"/>
<sequence>MTGSQLYSLGDNVAASLGGGSYKDGKWSAPTFKFKIFDTSGEEKDGTYKNVAEALTGVGASITNINNKFTEQINNALLWDATDQAFVARRGEGGDKRLGRITDIASGYLTINSTDAVTGSQMYILGTNLANYLGGGADFQSGNSVGPTFKIKTFENDGDGEEKNTTYQNVSDAFEGVNIALTTVQNKVIKEINNAIANVRSDSLVKWNEETKLIKLGEEKEGTKITVANKDNESRVISGVKEGIEDTDAVNFSQLQKVEKEVKEQVAASSFVKQDSET</sequence>
<accession>J0QDV6</accession>
<dbReference type="Proteomes" id="UP000001077">
    <property type="component" value="Unassembled WGS sequence"/>
</dbReference>
<feature type="domain" description="Trimeric autotransporter adhesin YadA-like stalk" evidence="1">
    <location>
        <begin position="237"/>
        <end position="264"/>
    </location>
</feature>
<reference evidence="2 3" key="1">
    <citation type="submission" date="2012-03" db="EMBL/GenBank/DDBJ databases">
        <title>The Genome Sequence of Bartonella rattimassiliensis 15908.</title>
        <authorList>
            <consortium name="The Broad Institute Genome Sequencing Platform"/>
            <consortium name="The Broad Institute Genome Sequencing Center for Infectious Disease"/>
            <person name="Feldgarden M."/>
            <person name="Kirby J."/>
            <person name="Kosoy M."/>
            <person name="Birtles R."/>
            <person name="Probert W.S."/>
            <person name="Chiaraviglio L."/>
            <person name="Young S.K."/>
            <person name="Zeng Q."/>
            <person name="Gargeya S."/>
            <person name="Fitzgerald M."/>
            <person name="Haas B."/>
            <person name="Abouelleil A."/>
            <person name="Alvarado L."/>
            <person name="Arachchi H.M."/>
            <person name="Berlin A."/>
            <person name="Chapman S.B."/>
            <person name="Gearin G."/>
            <person name="Goldberg J."/>
            <person name="Griggs A."/>
            <person name="Gujja S."/>
            <person name="Hansen M."/>
            <person name="Heiman D."/>
            <person name="Howarth C."/>
            <person name="Larimer J."/>
            <person name="Lui A."/>
            <person name="MacDonald P.J.P."/>
            <person name="McCowen C."/>
            <person name="Montmayeur A."/>
            <person name="Murphy C."/>
            <person name="Neiman D."/>
            <person name="Pearson M."/>
            <person name="Priest M."/>
            <person name="Roberts A."/>
            <person name="Saif S."/>
            <person name="Shea T."/>
            <person name="Sisk P."/>
            <person name="Stolte C."/>
            <person name="Sykes S."/>
            <person name="Wortman J."/>
            <person name="Nusbaum C."/>
            <person name="Birren B."/>
        </authorList>
    </citation>
    <scope>NUCLEOTIDE SEQUENCE [LARGE SCALE GENOMIC DNA]</scope>
    <source>
        <strain evidence="2 3">15908</strain>
    </source>
</reference>
<dbReference type="EMBL" id="AILY01000043">
    <property type="protein sequence ID" value="EJF83551.1"/>
    <property type="molecule type" value="Genomic_DNA"/>
</dbReference>
<dbReference type="Gene3D" id="1.20.5.170">
    <property type="match status" value="1"/>
</dbReference>
<dbReference type="InterPro" id="IPR011049">
    <property type="entry name" value="Serralysin-like_metalloprot_C"/>
</dbReference>
<comment type="caution">
    <text evidence="2">The sequence shown here is derived from an EMBL/GenBank/DDBJ whole genome shotgun (WGS) entry which is preliminary data.</text>
</comment>
<dbReference type="GO" id="GO:0019867">
    <property type="term" value="C:outer membrane"/>
    <property type="evidence" value="ECO:0007669"/>
    <property type="project" value="InterPro"/>
</dbReference>
<gene>
    <name evidence="2" type="ORF">MCY_01303</name>
</gene>